<organism evidence="1 2">
    <name type="scientific">Portunus trituberculatus</name>
    <name type="common">Swimming crab</name>
    <name type="synonym">Neptunus trituberculatus</name>
    <dbReference type="NCBI Taxonomy" id="210409"/>
    <lineage>
        <taxon>Eukaryota</taxon>
        <taxon>Metazoa</taxon>
        <taxon>Ecdysozoa</taxon>
        <taxon>Arthropoda</taxon>
        <taxon>Crustacea</taxon>
        <taxon>Multicrustacea</taxon>
        <taxon>Malacostraca</taxon>
        <taxon>Eumalacostraca</taxon>
        <taxon>Eucarida</taxon>
        <taxon>Decapoda</taxon>
        <taxon>Pleocyemata</taxon>
        <taxon>Brachyura</taxon>
        <taxon>Eubrachyura</taxon>
        <taxon>Portunoidea</taxon>
        <taxon>Portunidae</taxon>
        <taxon>Portuninae</taxon>
        <taxon>Portunus</taxon>
    </lineage>
</organism>
<dbReference type="EMBL" id="VSRR010000576">
    <property type="protein sequence ID" value="MPC17291.1"/>
    <property type="molecule type" value="Genomic_DNA"/>
</dbReference>
<reference evidence="1 2" key="1">
    <citation type="submission" date="2019-05" db="EMBL/GenBank/DDBJ databases">
        <title>Another draft genome of Portunus trituberculatus and its Hox gene families provides insights of decapod evolution.</title>
        <authorList>
            <person name="Jeong J.-H."/>
            <person name="Song I."/>
            <person name="Kim S."/>
            <person name="Choi T."/>
            <person name="Kim D."/>
            <person name="Ryu S."/>
            <person name="Kim W."/>
        </authorList>
    </citation>
    <scope>NUCLEOTIDE SEQUENCE [LARGE SCALE GENOMIC DNA]</scope>
    <source>
        <tissue evidence="1">Muscle</tissue>
    </source>
</reference>
<name>A0A5B7D7R5_PORTR</name>
<comment type="caution">
    <text evidence="1">The sequence shown here is derived from an EMBL/GenBank/DDBJ whole genome shotgun (WGS) entry which is preliminary data.</text>
</comment>
<sequence length="112" mass="11934">MVSLLTKQQEWGGMRVKLMLVVAVGVASRCPDGSVLAFSVDGVAVQLRAGVSGYSSVTRTVEETVLLPHFPNESSQMDAKFKLTEGQSQVKPRCLLSAKIGGKRTLGRATLA</sequence>
<protein>
    <submittedName>
        <fullName evidence="1">Uncharacterized protein</fullName>
    </submittedName>
</protein>
<dbReference type="AlphaFoldDB" id="A0A5B7D7R5"/>
<gene>
    <name evidence="1" type="ORF">E2C01_010142</name>
</gene>
<keyword evidence="2" id="KW-1185">Reference proteome</keyword>
<accession>A0A5B7D7R5</accession>
<evidence type="ECO:0000313" key="1">
    <source>
        <dbReference type="EMBL" id="MPC17291.1"/>
    </source>
</evidence>
<evidence type="ECO:0000313" key="2">
    <source>
        <dbReference type="Proteomes" id="UP000324222"/>
    </source>
</evidence>
<proteinExistence type="predicted"/>
<dbReference type="Proteomes" id="UP000324222">
    <property type="component" value="Unassembled WGS sequence"/>
</dbReference>